<feature type="domain" description="Phosphoenolpyruvate carboxykinase GTP-utilising N-terminal" evidence="11">
    <location>
        <begin position="84"/>
        <end position="309"/>
    </location>
</feature>
<dbReference type="GO" id="GO:0019543">
    <property type="term" value="P:propionate catabolic process"/>
    <property type="evidence" value="ECO:0007669"/>
    <property type="project" value="TreeGrafter"/>
</dbReference>
<keyword evidence="9" id="KW-0456">Lyase</keyword>
<proteinExistence type="inferred from homology"/>
<evidence type="ECO:0000256" key="5">
    <source>
        <dbReference type="ARBA" id="ARBA00022741"/>
    </source>
</evidence>
<keyword evidence="5" id="KW-0547">Nucleotide-binding</keyword>
<reference evidence="13 14" key="1">
    <citation type="submission" date="2022-11" db="UniProtKB">
        <authorList>
            <consortium name="WormBaseParasite"/>
        </authorList>
    </citation>
    <scope>IDENTIFICATION</scope>
</reference>
<dbReference type="GO" id="GO:0071333">
    <property type="term" value="P:cellular response to glucose stimulus"/>
    <property type="evidence" value="ECO:0007669"/>
    <property type="project" value="TreeGrafter"/>
</dbReference>
<dbReference type="GO" id="GO:0006107">
    <property type="term" value="P:oxaloacetate metabolic process"/>
    <property type="evidence" value="ECO:0007669"/>
    <property type="project" value="TreeGrafter"/>
</dbReference>
<comment type="cofactor">
    <cofactor evidence="1">
        <name>Mn(2+)</name>
        <dbReference type="ChEBI" id="CHEBI:29035"/>
    </cofactor>
</comment>
<evidence type="ECO:0000313" key="12">
    <source>
        <dbReference type="Proteomes" id="UP000887569"/>
    </source>
</evidence>
<evidence type="ECO:0000256" key="7">
    <source>
        <dbReference type="ARBA" id="ARBA00023134"/>
    </source>
</evidence>
<dbReference type="Proteomes" id="UP000887569">
    <property type="component" value="Unplaced"/>
</dbReference>
<dbReference type="SUPFAM" id="SSF68923">
    <property type="entry name" value="PEP carboxykinase N-terminal domain"/>
    <property type="match status" value="1"/>
</dbReference>
<evidence type="ECO:0000256" key="9">
    <source>
        <dbReference type="ARBA" id="ARBA00023239"/>
    </source>
</evidence>
<name>A0A914ZLG9_PARUN</name>
<dbReference type="HAMAP" id="MF_00452">
    <property type="entry name" value="PEPCK_GTP"/>
    <property type="match status" value="1"/>
</dbReference>
<keyword evidence="7" id="KW-0342">GTP-binding</keyword>
<dbReference type="WBParaSite" id="PgB08_g014_t02">
    <property type="protein sequence ID" value="PgB08_g014_t02"/>
    <property type="gene ID" value="PgB08_g014"/>
</dbReference>
<dbReference type="Gene3D" id="3.40.449.10">
    <property type="entry name" value="Phosphoenolpyruvate Carboxykinase, domain 1"/>
    <property type="match status" value="1"/>
</dbReference>
<dbReference type="GO" id="GO:0046327">
    <property type="term" value="P:glycerol biosynthetic process from pyruvate"/>
    <property type="evidence" value="ECO:0007669"/>
    <property type="project" value="TreeGrafter"/>
</dbReference>
<dbReference type="Gene3D" id="2.170.8.10">
    <property type="entry name" value="Phosphoenolpyruvate Carboxykinase, domain 2"/>
    <property type="match status" value="1"/>
</dbReference>
<evidence type="ECO:0000256" key="6">
    <source>
        <dbReference type="ARBA" id="ARBA00022793"/>
    </source>
</evidence>
<sequence>IIVVAGWLSHRCCHIKGFWTKYSKSLLNVDKMLKEVKKSTSRISQAHIDRNDYRIITKIYIRGYGGIPIIKGDMKILPVKAQMFVAEKARLLRPRAIYICDGCHLERENLIKKLRQTGAAVPLSALSDSYLVTTDPHDASAIPIDPIITSESREHTETNQSDGKSLFAKWSSAFTMGVELDERFPAAMAGRVMYVVPFSLGPIGSRYAINGIQLTDSTFVALMTGICARVSPAVWDCIEDRNFIRCIHSVGVQRPVTYKLTSNWPCVPELALLAMNPDKQEIWSYGIGGESAVLCKNEASLRLASVVAKREGWLAEHMAIIAVTGPDNKEYFIGIAGPCGAGKTCMAFLQPASSDWKIEVIGEEVAWIRVEADGRLYASNPHNGFFLHISGFKPTKNFLLKNEIFLNVGRTKSGKPYWGSYDMQNTSNELIYDWRGDPWINASGKTIEHTNASVAIRCEDYPTMYSQWESGKGVPLSAIIFCTRRKWGIPLIFEAFSWQHGIFHASIIRTDPIDLAHIETREQAAFDPMGMARFLGYCLGDYITHWLSFDKPTNKLPKLFFLNVFLRGSNNEFEWPGFGENIRILAWIIRRLSAEAGDAATNSPIGLIPQQESVDLQGLNVKWNELTAVPKTFWQNEIKAVRKIYDTILGVNIPKQIIDEFNELEKRLTRA</sequence>
<dbReference type="GO" id="GO:0042594">
    <property type="term" value="P:response to starvation"/>
    <property type="evidence" value="ECO:0007669"/>
    <property type="project" value="TreeGrafter"/>
</dbReference>
<dbReference type="GO" id="GO:0004613">
    <property type="term" value="F:phosphoenolpyruvate carboxykinase (GTP) activity"/>
    <property type="evidence" value="ECO:0007669"/>
    <property type="project" value="UniProtKB-EC"/>
</dbReference>
<dbReference type="AlphaFoldDB" id="A0A914ZLG9"/>
<dbReference type="InterPro" id="IPR035077">
    <property type="entry name" value="PEP_carboxykinase_GTP_C"/>
</dbReference>
<evidence type="ECO:0000256" key="1">
    <source>
        <dbReference type="ARBA" id="ARBA00001936"/>
    </source>
</evidence>
<dbReference type="GO" id="GO:0033993">
    <property type="term" value="P:response to lipid"/>
    <property type="evidence" value="ECO:0007669"/>
    <property type="project" value="TreeGrafter"/>
</dbReference>
<dbReference type="InterPro" id="IPR035078">
    <property type="entry name" value="PEP_carboxykinase_GTP_N"/>
</dbReference>
<keyword evidence="6" id="KW-0210">Decarboxylase</keyword>
<evidence type="ECO:0000256" key="8">
    <source>
        <dbReference type="ARBA" id="ARBA00023211"/>
    </source>
</evidence>
<dbReference type="Gene3D" id="3.90.228.20">
    <property type="match status" value="1"/>
</dbReference>
<protein>
    <recommendedName>
        <fullName evidence="3">phosphoenolpyruvate carboxykinase (GTP)</fullName>
        <ecNumber evidence="3">4.1.1.32</ecNumber>
    </recommendedName>
</protein>
<keyword evidence="12" id="KW-1185">Reference proteome</keyword>
<evidence type="ECO:0000256" key="3">
    <source>
        <dbReference type="ARBA" id="ARBA00012306"/>
    </source>
</evidence>
<dbReference type="InterPro" id="IPR008210">
    <property type="entry name" value="PEP_carboxykinase_N"/>
</dbReference>
<evidence type="ECO:0000256" key="4">
    <source>
        <dbReference type="ARBA" id="ARBA00022723"/>
    </source>
</evidence>
<dbReference type="PANTHER" id="PTHR11561:SF16">
    <property type="entry name" value="PHOSPHOENOLPYRUVATE CARBOXYKINASE (GTP)"/>
    <property type="match status" value="1"/>
</dbReference>
<dbReference type="WBParaSite" id="PgB08_g014_t01">
    <property type="protein sequence ID" value="PgB08_g014_t01"/>
    <property type="gene ID" value="PgB08_g014"/>
</dbReference>
<dbReference type="InterPro" id="IPR008209">
    <property type="entry name" value="PEP_carboxykinase_GTP"/>
</dbReference>
<feature type="domain" description="Phosphoenolpyruvate carboxykinase C-terminal P-loop" evidence="10">
    <location>
        <begin position="313"/>
        <end position="667"/>
    </location>
</feature>
<evidence type="ECO:0000313" key="14">
    <source>
        <dbReference type="WBParaSite" id="PgB08_g014_t02"/>
    </source>
</evidence>
<dbReference type="GO" id="GO:0006094">
    <property type="term" value="P:gluconeogenesis"/>
    <property type="evidence" value="ECO:0007669"/>
    <property type="project" value="InterPro"/>
</dbReference>
<dbReference type="SUPFAM" id="SSF53795">
    <property type="entry name" value="PEP carboxykinase-like"/>
    <property type="match status" value="1"/>
</dbReference>
<comment type="similarity">
    <text evidence="2">Belongs to the phosphoenolpyruvate carboxykinase [GTP] family.</text>
</comment>
<dbReference type="Pfam" id="PF17297">
    <property type="entry name" value="PEPCK_N"/>
    <property type="match status" value="1"/>
</dbReference>
<dbReference type="InterPro" id="IPR013035">
    <property type="entry name" value="PEP_carboxykinase_C"/>
</dbReference>
<keyword evidence="8" id="KW-0464">Manganese</keyword>
<dbReference type="GO" id="GO:0005525">
    <property type="term" value="F:GTP binding"/>
    <property type="evidence" value="ECO:0007669"/>
    <property type="project" value="UniProtKB-KW"/>
</dbReference>
<dbReference type="Pfam" id="PF00821">
    <property type="entry name" value="PEPCK_GTP"/>
    <property type="match status" value="1"/>
</dbReference>
<evidence type="ECO:0000259" key="10">
    <source>
        <dbReference type="Pfam" id="PF00821"/>
    </source>
</evidence>
<organism evidence="12 13">
    <name type="scientific">Parascaris univalens</name>
    <name type="common">Nematode worm</name>
    <dbReference type="NCBI Taxonomy" id="6257"/>
    <lineage>
        <taxon>Eukaryota</taxon>
        <taxon>Metazoa</taxon>
        <taxon>Ecdysozoa</taxon>
        <taxon>Nematoda</taxon>
        <taxon>Chromadorea</taxon>
        <taxon>Rhabditida</taxon>
        <taxon>Spirurina</taxon>
        <taxon>Ascaridomorpha</taxon>
        <taxon>Ascaridoidea</taxon>
        <taxon>Ascarididae</taxon>
        <taxon>Parascaris</taxon>
    </lineage>
</organism>
<evidence type="ECO:0000259" key="11">
    <source>
        <dbReference type="Pfam" id="PF17297"/>
    </source>
</evidence>
<evidence type="ECO:0000313" key="13">
    <source>
        <dbReference type="WBParaSite" id="PgB08_g014_t01"/>
    </source>
</evidence>
<dbReference type="GO" id="GO:0030145">
    <property type="term" value="F:manganese ion binding"/>
    <property type="evidence" value="ECO:0007669"/>
    <property type="project" value="TreeGrafter"/>
</dbReference>
<dbReference type="PANTHER" id="PTHR11561">
    <property type="entry name" value="PHOSPHOENOLPYRUVATE CARBOXYKINASE"/>
    <property type="match status" value="1"/>
</dbReference>
<keyword evidence="4" id="KW-0479">Metal-binding</keyword>
<dbReference type="PIRSF" id="PIRSF001348">
    <property type="entry name" value="PEP_carboxykinase_GTP"/>
    <property type="match status" value="1"/>
</dbReference>
<evidence type="ECO:0000256" key="2">
    <source>
        <dbReference type="ARBA" id="ARBA00005796"/>
    </source>
</evidence>
<accession>A0A914ZLG9</accession>
<dbReference type="GO" id="GO:0005829">
    <property type="term" value="C:cytosol"/>
    <property type="evidence" value="ECO:0007669"/>
    <property type="project" value="TreeGrafter"/>
</dbReference>
<dbReference type="EC" id="4.1.1.32" evidence="3"/>